<feature type="compositionally biased region" description="Basic and acidic residues" evidence="1">
    <location>
        <begin position="29"/>
        <end position="46"/>
    </location>
</feature>
<evidence type="ECO:0000256" key="1">
    <source>
        <dbReference type="SAM" id="MobiDB-lite"/>
    </source>
</evidence>
<protein>
    <recommendedName>
        <fullName evidence="4">Zinc finger PHD-type domain-containing protein</fullName>
    </recommendedName>
</protein>
<proteinExistence type="predicted"/>
<accession>A0AAN7VQ48</accession>
<dbReference type="Gene3D" id="3.30.40.10">
    <property type="entry name" value="Zinc/RING finger domain, C3HC4 (zinc finger)"/>
    <property type="match status" value="1"/>
</dbReference>
<name>A0AAN7VQ48_9COLE</name>
<organism evidence="2 3">
    <name type="scientific">Pyrocoelia pectoralis</name>
    <dbReference type="NCBI Taxonomy" id="417401"/>
    <lineage>
        <taxon>Eukaryota</taxon>
        <taxon>Metazoa</taxon>
        <taxon>Ecdysozoa</taxon>
        <taxon>Arthropoda</taxon>
        <taxon>Hexapoda</taxon>
        <taxon>Insecta</taxon>
        <taxon>Pterygota</taxon>
        <taxon>Neoptera</taxon>
        <taxon>Endopterygota</taxon>
        <taxon>Coleoptera</taxon>
        <taxon>Polyphaga</taxon>
        <taxon>Elateriformia</taxon>
        <taxon>Elateroidea</taxon>
        <taxon>Lampyridae</taxon>
        <taxon>Lampyrinae</taxon>
        <taxon>Pyrocoelia</taxon>
    </lineage>
</organism>
<dbReference type="InterPro" id="IPR011011">
    <property type="entry name" value="Znf_FYVE_PHD"/>
</dbReference>
<dbReference type="AlphaFoldDB" id="A0AAN7VQ48"/>
<keyword evidence="3" id="KW-1185">Reference proteome</keyword>
<evidence type="ECO:0000313" key="2">
    <source>
        <dbReference type="EMBL" id="KAK5648134.1"/>
    </source>
</evidence>
<gene>
    <name evidence="2" type="ORF">RI129_003026</name>
</gene>
<dbReference type="InterPro" id="IPR013083">
    <property type="entry name" value="Znf_RING/FYVE/PHD"/>
</dbReference>
<reference evidence="2 3" key="1">
    <citation type="journal article" date="2024" name="Insects">
        <title>An Improved Chromosome-Level Genome Assembly of the Firefly Pyrocoelia pectoralis.</title>
        <authorList>
            <person name="Fu X."/>
            <person name="Meyer-Rochow V.B."/>
            <person name="Ballantyne L."/>
            <person name="Zhu X."/>
        </authorList>
    </citation>
    <scope>NUCLEOTIDE SEQUENCE [LARGE SCALE GENOMIC DNA]</scope>
    <source>
        <strain evidence="2">XCY_ONT2</strain>
    </source>
</reference>
<dbReference type="EMBL" id="JAVRBK010000002">
    <property type="protein sequence ID" value="KAK5648134.1"/>
    <property type="molecule type" value="Genomic_DNA"/>
</dbReference>
<sequence>MAIFSEADFLPSATTDLEIDPSTPESEVEPIHQDKDVVQSIREKTPEPQPGSSKESDTSFEFVSPKVIIAVPKINQSKKRVSRKRGKTTILTSSPYQKELELAQEKSQSIKVKSVKRKIADVQSKLQTSKKCKSKKTKEVESETEGEDSDTDCLYCGDFYSSSTEGWISCHSCHKWAHNSCAGVEDEDDEVVHVCELCQ</sequence>
<dbReference type="SUPFAM" id="SSF57903">
    <property type="entry name" value="FYVE/PHD zinc finger"/>
    <property type="match status" value="1"/>
</dbReference>
<feature type="region of interest" description="Disordered" evidence="1">
    <location>
        <begin position="1"/>
        <end position="59"/>
    </location>
</feature>
<evidence type="ECO:0000313" key="3">
    <source>
        <dbReference type="Proteomes" id="UP001329430"/>
    </source>
</evidence>
<dbReference type="Proteomes" id="UP001329430">
    <property type="component" value="Chromosome 2"/>
</dbReference>
<feature type="region of interest" description="Disordered" evidence="1">
    <location>
        <begin position="126"/>
        <end position="150"/>
    </location>
</feature>
<comment type="caution">
    <text evidence="2">The sequence shown here is derived from an EMBL/GenBank/DDBJ whole genome shotgun (WGS) entry which is preliminary data.</text>
</comment>
<dbReference type="CDD" id="cd15517">
    <property type="entry name" value="PHD_TCF19_like"/>
    <property type="match status" value="1"/>
</dbReference>
<evidence type="ECO:0008006" key="4">
    <source>
        <dbReference type="Google" id="ProtNLM"/>
    </source>
</evidence>